<comment type="subcellular location">
    <subcellularLocation>
        <location evidence="1">Membrane</location>
        <topology evidence="1">Multi-pass membrane protein</topology>
    </subcellularLocation>
</comment>
<dbReference type="EMBL" id="JBIASD010000004">
    <property type="protein sequence ID" value="MFF3665788.1"/>
    <property type="molecule type" value="Genomic_DNA"/>
</dbReference>
<feature type="domain" description="RDD" evidence="6">
    <location>
        <begin position="2"/>
        <end position="166"/>
    </location>
</feature>
<keyword evidence="4 5" id="KW-0472">Membrane</keyword>
<keyword evidence="2 5" id="KW-0812">Transmembrane</keyword>
<evidence type="ECO:0000313" key="8">
    <source>
        <dbReference type="Proteomes" id="UP001602013"/>
    </source>
</evidence>
<organism evidence="7 8">
    <name type="scientific">Microtetraspora malaysiensis</name>
    <dbReference type="NCBI Taxonomy" id="161358"/>
    <lineage>
        <taxon>Bacteria</taxon>
        <taxon>Bacillati</taxon>
        <taxon>Actinomycetota</taxon>
        <taxon>Actinomycetes</taxon>
        <taxon>Streptosporangiales</taxon>
        <taxon>Streptosporangiaceae</taxon>
        <taxon>Microtetraspora</taxon>
    </lineage>
</organism>
<keyword evidence="8" id="KW-1185">Reference proteome</keyword>
<proteinExistence type="predicted"/>
<evidence type="ECO:0000256" key="5">
    <source>
        <dbReference type="SAM" id="Phobius"/>
    </source>
</evidence>
<dbReference type="RefSeq" id="WP_387409934.1">
    <property type="nucleotide sequence ID" value="NZ_JBIASD010000004.1"/>
</dbReference>
<feature type="transmembrane region" description="Helical" evidence="5">
    <location>
        <begin position="50"/>
        <end position="69"/>
    </location>
</feature>
<evidence type="ECO:0000256" key="4">
    <source>
        <dbReference type="ARBA" id="ARBA00023136"/>
    </source>
</evidence>
<dbReference type="Proteomes" id="UP001602013">
    <property type="component" value="Unassembled WGS sequence"/>
</dbReference>
<feature type="transmembrane region" description="Helical" evidence="5">
    <location>
        <begin position="137"/>
        <end position="156"/>
    </location>
</feature>
<reference evidence="7 8" key="1">
    <citation type="submission" date="2024-10" db="EMBL/GenBank/DDBJ databases">
        <title>The Natural Products Discovery Center: Release of the First 8490 Sequenced Strains for Exploring Actinobacteria Biosynthetic Diversity.</title>
        <authorList>
            <person name="Kalkreuter E."/>
            <person name="Kautsar S.A."/>
            <person name="Yang D."/>
            <person name="Bader C.D."/>
            <person name="Teijaro C.N."/>
            <person name="Fluegel L."/>
            <person name="Davis C.M."/>
            <person name="Simpson J.R."/>
            <person name="Lauterbach L."/>
            <person name="Steele A.D."/>
            <person name="Gui C."/>
            <person name="Meng S."/>
            <person name="Li G."/>
            <person name="Viehrig K."/>
            <person name="Ye F."/>
            <person name="Su P."/>
            <person name="Kiefer A.F."/>
            <person name="Nichols A."/>
            <person name="Cepeda A.J."/>
            <person name="Yan W."/>
            <person name="Fan B."/>
            <person name="Jiang Y."/>
            <person name="Adhikari A."/>
            <person name="Zheng C.-J."/>
            <person name="Schuster L."/>
            <person name="Cowan T.M."/>
            <person name="Smanski M.J."/>
            <person name="Chevrette M.G."/>
            <person name="De Carvalho L.P.S."/>
            <person name="Shen B."/>
        </authorList>
    </citation>
    <scope>NUCLEOTIDE SEQUENCE [LARGE SCALE GENOMIC DNA]</scope>
    <source>
        <strain evidence="7 8">NPDC002173</strain>
    </source>
</reference>
<keyword evidence="3 5" id="KW-1133">Transmembrane helix</keyword>
<feature type="transmembrane region" description="Helical" evidence="5">
    <location>
        <begin position="12"/>
        <end position="30"/>
    </location>
</feature>
<sequence length="174" mass="18630">MAAALRRVAATVIDYGLIMAYAGVVAAVYVPLYFAGIKLIPAVDGLGSRILAQVVAAAILSVPGTVWLASREWSARQATPGKRLLGLKVETLSGARPSRSVALARTALRVLLPWEVAHTMVWNQLAWPKGEFGPRDLTLAIVTYGLLGLYGLTLFLGSGRTPYDRLCATRVVRA</sequence>
<evidence type="ECO:0000313" key="7">
    <source>
        <dbReference type="EMBL" id="MFF3665788.1"/>
    </source>
</evidence>
<evidence type="ECO:0000256" key="2">
    <source>
        <dbReference type="ARBA" id="ARBA00022692"/>
    </source>
</evidence>
<evidence type="ECO:0000259" key="6">
    <source>
        <dbReference type="Pfam" id="PF06271"/>
    </source>
</evidence>
<name>A0ABW6SPJ8_9ACTN</name>
<dbReference type="Pfam" id="PF06271">
    <property type="entry name" value="RDD"/>
    <property type="match status" value="1"/>
</dbReference>
<evidence type="ECO:0000256" key="3">
    <source>
        <dbReference type="ARBA" id="ARBA00022989"/>
    </source>
</evidence>
<protein>
    <submittedName>
        <fullName evidence="7">RDD family protein</fullName>
    </submittedName>
</protein>
<evidence type="ECO:0000256" key="1">
    <source>
        <dbReference type="ARBA" id="ARBA00004141"/>
    </source>
</evidence>
<accession>A0ABW6SPJ8</accession>
<gene>
    <name evidence="7" type="ORF">ACFYXI_09355</name>
</gene>
<comment type="caution">
    <text evidence="7">The sequence shown here is derived from an EMBL/GenBank/DDBJ whole genome shotgun (WGS) entry which is preliminary data.</text>
</comment>
<dbReference type="InterPro" id="IPR010432">
    <property type="entry name" value="RDD"/>
</dbReference>